<reference evidence="1 2" key="1">
    <citation type="submission" date="2018-03" db="EMBL/GenBank/DDBJ databases">
        <title>Genomic Encyclopedia of Type Strains, Phase III (KMG-III): the genomes of soil and plant-associated and newly described type strains.</title>
        <authorList>
            <person name="Whitman W."/>
        </authorList>
    </citation>
    <scope>NUCLEOTIDE SEQUENCE [LARGE SCALE GENOMIC DNA]</scope>
    <source>
        <strain evidence="1 2">CGMCC 1.9313</strain>
    </source>
</reference>
<name>A0A2T0U9H9_9SPHI</name>
<keyword evidence="2" id="KW-1185">Reference proteome</keyword>
<dbReference type="Proteomes" id="UP000238034">
    <property type="component" value="Unassembled WGS sequence"/>
</dbReference>
<sequence length="336" mass="39783">MLLMIHTYEKQTYILMKKIAVIALWFGPLHDYFRLWTRSLRANEDYDFLLFTDQDIDRSEIPDNLKVTTLTLEDLKDLIRQRLHIKPTFEFSYKLCDFRPAFGELFAPLLTNYDFWGYCDMDLMFGKVSHFLTDDILSSYKKIFNRGHLTLYKNEEYINTLYRSSKSIDAQAIMESNACFIFDEWHGIHQIFKEFNIPQYHDECIADINPNKARYTCSNIQNYKKQLFVWENGLVKQYFLHEGSMQHRELAYIHFQKRKICINDVSVYSSSSIALTSLSFIPLNQKVSPGLISKYDQPNYLHFLQRHSKRLLNALSNYTKKSTPIDKSLISKTIEA</sequence>
<proteinExistence type="predicted"/>
<organism evidence="1 2">
    <name type="scientific">Arcticibacter pallidicorallinus</name>
    <dbReference type="NCBI Taxonomy" id="1259464"/>
    <lineage>
        <taxon>Bacteria</taxon>
        <taxon>Pseudomonadati</taxon>
        <taxon>Bacteroidota</taxon>
        <taxon>Sphingobacteriia</taxon>
        <taxon>Sphingobacteriales</taxon>
        <taxon>Sphingobacteriaceae</taxon>
        <taxon>Arcticibacter</taxon>
    </lineage>
</organism>
<evidence type="ECO:0000313" key="1">
    <source>
        <dbReference type="EMBL" id="PRY54576.1"/>
    </source>
</evidence>
<accession>A0A2T0U9H9</accession>
<gene>
    <name evidence="1" type="ORF">B0I27_102345</name>
</gene>
<comment type="caution">
    <text evidence="1">The sequence shown here is derived from an EMBL/GenBank/DDBJ whole genome shotgun (WGS) entry which is preliminary data.</text>
</comment>
<dbReference type="Pfam" id="PF20330">
    <property type="entry name" value="DUF6625"/>
    <property type="match status" value="1"/>
</dbReference>
<dbReference type="AlphaFoldDB" id="A0A2T0U9H9"/>
<dbReference type="InterPro" id="IPR046733">
    <property type="entry name" value="DUF6625"/>
</dbReference>
<protein>
    <submittedName>
        <fullName evidence="1">Uncharacterized protein</fullName>
    </submittedName>
</protein>
<dbReference type="EMBL" id="PVTH01000002">
    <property type="protein sequence ID" value="PRY54576.1"/>
    <property type="molecule type" value="Genomic_DNA"/>
</dbReference>
<evidence type="ECO:0000313" key="2">
    <source>
        <dbReference type="Proteomes" id="UP000238034"/>
    </source>
</evidence>